<name>A0A3B7MIB5_9BACT</name>
<protein>
    <submittedName>
        <fullName evidence="4">Hsp20/alpha crystallin family protein</fullName>
    </submittedName>
</protein>
<dbReference type="PROSITE" id="PS01031">
    <property type="entry name" value="SHSP"/>
    <property type="match status" value="1"/>
</dbReference>
<accession>A0A3B7MIB5</accession>
<dbReference type="EMBL" id="CP032157">
    <property type="protein sequence ID" value="AXY74174.1"/>
    <property type="molecule type" value="Genomic_DNA"/>
</dbReference>
<reference evidence="4 5" key="1">
    <citation type="submission" date="2018-09" db="EMBL/GenBank/DDBJ databases">
        <title>Genome sequencing of strain 6GH32-13.</title>
        <authorList>
            <person name="Weon H.-Y."/>
            <person name="Heo J."/>
            <person name="Kwon S.-W."/>
        </authorList>
    </citation>
    <scope>NUCLEOTIDE SEQUENCE [LARGE SCALE GENOMIC DNA]</scope>
    <source>
        <strain evidence="4 5">5GH32-13</strain>
    </source>
</reference>
<keyword evidence="5" id="KW-1185">Reference proteome</keyword>
<evidence type="ECO:0000259" key="3">
    <source>
        <dbReference type="PROSITE" id="PS01031"/>
    </source>
</evidence>
<dbReference type="InterPro" id="IPR008978">
    <property type="entry name" value="HSP20-like_chaperone"/>
</dbReference>
<sequence>MSSKELTKRSGQFPAVWDDFFKPWNDWFSNGFSQMKPVTIPAVNITDSNDEYKLSLAAPGLKKGDFHIDVDGNMLTISCEKEENKEEKDSRHTRKEYNYQSFSRTFTIPEEVSKEKIEASYDDGILKVKLPKKEEAKRMAITKNIQVK</sequence>
<comment type="similarity">
    <text evidence="1 2">Belongs to the small heat shock protein (HSP20) family.</text>
</comment>
<dbReference type="PANTHER" id="PTHR11527">
    <property type="entry name" value="HEAT-SHOCK PROTEIN 20 FAMILY MEMBER"/>
    <property type="match status" value="1"/>
</dbReference>
<dbReference type="CDD" id="cd06464">
    <property type="entry name" value="ACD_sHsps-like"/>
    <property type="match status" value="1"/>
</dbReference>
<dbReference type="KEGG" id="pseg:D3H65_09385"/>
<evidence type="ECO:0000256" key="2">
    <source>
        <dbReference type="RuleBase" id="RU003616"/>
    </source>
</evidence>
<dbReference type="SUPFAM" id="SSF49764">
    <property type="entry name" value="HSP20-like chaperones"/>
    <property type="match status" value="1"/>
</dbReference>
<feature type="domain" description="SHSP" evidence="3">
    <location>
        <begin position="33"/>
        <end position="148"/>
    </location>
</feature>
<dbReference type="InterPro" id="IPR002068">
    <property type="entry name" value="A-crystallin/Hsp20_dom"/>
</dbReference>
<dbReference type="AlphaFoldDB" id="A0A3B7MIB5"/>
<proteinExistence type="inferred from homology"/>
<evidence type="ECO:0000256" key="1">
    <source>
        <dbReference type="PROSITE-ProRule" id="PRU00285"/>
    </source>
</evidence>
<dbReference type="OrthoDB" id="9814487at2"/>
<evidence type="ECO:0000313" key="4">
    <source>
        <dbReference type="EMBL" id="AXY74174.1"/>
    </source>
</evidence>
<dbReference type="InterPro" id="IPR031107">
    <property type="entry name" value="Small_HSP"/>
</dbReference>
<dbReference type="Gene3D" id="2.60.40.790">
    <property type="match status" value="1"/>
</dbReference>
<organism evidence="4 5">
    <name type="scientific">Paraflavitalea soli</name>
    <dbReference type="NCBI Taxonomy" id="2315862"/>
    <lineage>
        <taxon>Bacteria</taxon>
        <taxon>Pseudomonadati</taxon>
        <taxon>Bacteroidota</taxon>
        <taxon>Chitinophagia</taxon>
        <taxon>Chitinophagales</taxon>
        <taxon>Chitinophagaceae</taxon>
        <taxon>Paraflavitalea</taxon>
    </lineage>
</organism>
<gene>
    <name evidence="4" type="ORF">D3H65_09385</name>
</gene>
<dbReference type="RefSeq" id="WP_119050061.1">
    <property type="nucleotide sequence ID" value="NZ_CP032157.1"/>
</dbReference>
<dbReference type="Proteomes" id="UP000263900">
    <property type="component" value="Chromosome"/>
</dbReference>
<dbReference type="Pfam" id="PF00011">
    <property type="entry name" value="HSP20"/>
    <property type="match status" value="1"/>
</dbReference>
<evidence type="ECO:0000313" key="5">
    <source>
        <dbReference type="Proteomes" id="UP000263900"/>
    </source>
</evidence>